<organism evidence="2 3">
    <name type="scientific">Sphingobacterium detergens</name>
    <dbReference type="NCBI Taxonomy" id="1145106"/>
    <lineage>
        <taxon>Bacteria</taxon>
        <taxon>Pseudomonadati</taxon>
        <taxon>Bacteroidota</taxon>
        <taxon>Sphingobacteriia</taxon>
        <taxon>Sphingobacteriales</taxon>
        <taxon>Sphingobacteriaceae</taxon>
        <taxon>Sphingobacterium</taxon>
    </lineage>
</organism>
<name>A0A420BIW4_SPHD1</name>
<dbReference type="EMBL" id="RAPY01000001">
    <property type="protein sequence ID" value="RKE56596.1"/>
    <property type="molecule type" value="Genomic_DNA"/>
</dbReference>
<dbReference type="Proteomes" id="UP000286246">
    <property type="component" value="Unassembled WGS sequence"/>
</dbReference>
<reference evidence="2 3" key="1">
    <citation type="submission" date="2018-09" db="EMBL/GenBank/DDBJ databases">
        <title>Genomic Encyclopedia of Type Strains, Phase III (KMG-III): the genomes of soil and plant-associated and newly described type strains.</title>
        <authorList>
            <person name="Whitman W."/>
        </authorList>
    </citation>
    <scope>NUCLEOTIDE SEQUENCE [LARGE SCALE GENOMIC DNA]</scope>
    <source>
        <strain evidence="2 3">CECT 7938</strain>
    </source>
</reference>
<accession>A0A420BIW4</accession>
<evidence type="ECO:0000313" key="2">
    <source>
        <dbReference type="EMBL" id="RKE56596.1"/>
    </source>
</evidence>
<dbReference type="RefSeq" id="WP_120258249.1">
    <property type="nucleotide sequence ID" value="NZ_RAPY01000001.1"/>
</dbReference>
<gene>
    <name evidence="2" type="ORF">DFQ12_1461</name>
</gene>
<dbReference type="SUPFAM" id="SSF159888">
    <property type="entry name" value="YdhG-like"/>
    <property type="match status" value="1"/>
</dbReference>
<keyword evidence="3" id="KW-1185">Reference proteome</keyword>
<dbReference type="InterPro" id="IPR014922">
    <property type="entry name" value="YdhG-like"/>
</dbReference>
<dbReference type="Gene3D" id="3.90.1150.200">
    <property type="match status" value="1"/>
</dbReference>
<dbReference type="Pfam" id="PF08818">
    <property type="entry name" value="DUF1801"/>
    <property type="match status" value="1"/>
</dbReference>
<dbReference type="AlphaFoldDB" id="A0A420BIW4"/>
<dbReference type="OrthoDB" id="670608at2"/>
<evidence type="ECO:0000259" key="1">
    <source>
        <dbReference type="Pfam" id="PF08818"/>
    </source>
</evidence>
<comment type="caution">
    <text evidence="2">The sequence shown here is derived from an EMBL/GenBank/DDBJ whole genome shotgun (WGS) entry which is preliminary data.</text>
</comment>
<evidence type="ECO:0000313" key="3">
    <source>
        <dbReference type="Proteomes" id="UP000286246"/>
    </source>
</evidence>
<feature type="domain" description="YdhG-like" evidence="1">
    <location>
        <begin position="16"/>
        <end position="110"/>
    </location>
</feature>
<proteinExistence type="predicted"/>
<sequence>MQELNQFYLSQEEPNKSCLLALKHIILQQDTEIRETVKYGMPCFCYKNKAFCYLWTDKKTKHPYLLMVEGKYLDYPELETGTRSRMKVFPVNPNEDLPLETIRTILNAAINLYRDGKINSKKKKTIN</sequence>
<protein>
    <submittedName>
        <fullName evidence="2">Uncharacterized protein DUF1801</fullName>
    </submittedName>
</protein>